<feature type="transmembrane region" description="Helical" evidence="2">
    <location>
        <begin position="878"/>
        <end position="897"/>
    </location>
</feature>
<dbReference type="Pfam" id="PF12770">
    <property type="entry name" value="CHAT"/>
    <property type="match status" value="1"/>
</dbReference>
<keyword evidence="6" id="KW-1185">Reference proteome</keyword>
<comment type="caution">
    <text evidence="5">The sequence shown here is derived from an EMBL/GenBank/DDBJ whole genome shotgun (WGS) entry which is preliminary data.</text>
</comment>
<dbReference type="Pfam" id="PF13424">
    <property type="entry name" value="TPR_12"/>
    <property type="match status" value="1"/>
</dbReference>
<dbReference type="AlphaFoldDB" id="A0A5C6RL25"/>
<dbReference type="InterPro" id="IPR019734">
    <property type="entry name" value="TPR_rpt"/>
</dbReference>
<name>A0A5C6RL25_9BACT</name>
<dbReference type="InterPro" id="IPR011990">
    <property type="entry name" value="TPR-like_helical_dom_sf"/>
</dbReference>
<proteinExistence type="predicted"/>
<evidence type="ECO:0000256" key="1">
    <source>
        <dbReference type="PROSITE-ProRule" id="PRU00339"/>
    </source>
</evidence>
<dbReference type="PROSITE" id="PS50005">
    <property type="entry name" value="TPR"/>
    <property type="match status" value="1"/>
</dbReference>
<keyword evidence="3" id="KW-0732">Signal</keyword>
<dbReference type="PANTHER" id="PTHR10098:SF108">
    <property type="entry name" value="TETRATRICOPEPTIDE REPEAT PROTEIN 28"/>
    <property type="match status" value="1"/>
</dbReference>
<keyword evidence="2" id="KW-0812">Transmembrane</keyword>
<dbReference type="Gene3D" id="1.25.40.10">
    <property type="entry name" value="Tetratricopeptide repeat domain"/>
    <property type="match status" value="2"/>
</dbReference>
<evidence type="ECO:0000259" key="4">
    <source>
        <dbReference type="Pfam" id="PF12770"/>
    </source>
</evidence>
<feature type="chain" id="PRO_5022790555" evidence="3">
    <location>
        <begin position="24"/>
        <end position="910"/>
    </location>
</feature>
<sequence>MKRHLIWALACLPALALPGPAWAQLCPRLTIAQALERLPMEAQLSYADSVEQCPSFSPEEKGLLMHEMGKKAYGAGEAGQAIEWTKRAIEYRREASKGQADEDLGSSLFNLGFFYDKAENYPAAMEALEASAQIQGKLGKRNKYRNTLIKLAGVCIDAGDYQRAARQLEFVIEDTQPGEEGSQAAAAINLGLAYSELQSYEQAIPPLQMARAYYQGSGGINEASSLLNLGKAYYEQGGYSQAAQEARQALQKLEALEDWPAAAKAGNLCGLATIRQGSGKEALQYLKQALGHATRSGKPVSIAQAYNTLGVWEKNYGTPLGANQAFEAAVATLAPLLLHHAQLTPEVQQQLAASGAPVDLAVYLYDYAEALSQDRQQLERALSFLLAADYLADEMRFRVSDETTKLFWRKEALRLYELGLKVCFELNDPETGFYFMEKSKAAVLQDALARSREAQRLPAGLLKRELKLEQGIAQKQKEAKSLSGQQKAALLQSALQQETALQQLKDTISQQYPQYEQWTDSQRPPSLSELQQQYLRPEDGILVHFLYGTKRLYALAASPTSASIHDLGELGTIQPAIANFSRYFAQSSQIANDPEGYQEAAYRLFQKLLGPVPLNGEPLITIIPSGPLSYLPFDALITAPGSRALPNAPYLAKTHIIRYGFSGALLMRKPTIMPEGKFYVGTPFSRKAKGEWAALPHTAAEAEAIARQYPALRADGQQACYLWLKEALPDAQILHLATHTASSPTGGEPYFALADTLVTLSQLYQLRTSSKLVVLSACQSQVGALAQGEGVLGLGRGFVYAGAHSVLASLWNLNDQSTSLIIARFYKELARGQDLARALSSAKRGYLEDNSIPGFKKSPYYWAGLTPYGKAVAPPPAGLPWLPIAGAGAALFGVLALSRKRWLNTKDEAE</sequence>
<organism evidence="5 6">
    <name type="scientific">Phaeodactylibacter luteus</name>
    <dbReference type="NCBI Taxonomy" id="1564516"/>
    <lineage>
        <taxon>Bacteria</taxon>
        <taxon>Pseudomonadati</taxon>
        <taxon>Bacteroidota</taxon>
        <taxon>Saprospiria</taxon>
        <taxon>Saprospirales</taxon>
        <taxon>Haliscomenobacteraceae</taxon>
        <taxon>Phaeodactylibacter</taxon>
    </lineage>
</organism>
<dbReference type="InterPro" id="IPR024983">
    <property type="entry name" value="CHAT_dom"/>
</dbReference>
<dbReference type="OrthoDB" id="9771112at2"/>
<dbReference type="EMBL" id="VOOR01000026">
    <property type="protein sequence ID" value="TXB62654.1"/>
    <property type="molecule type" value="Genomic_DNA"/>
</dbReference>
<gene>
    <name evidence="5" type="ORF">FRY97_13010</name>
</gene>
<dbReference type="RefSeq" id="WP_147167979.1">
    <property type="nucleotide sequence ID" value="NZ_VOOR01000026.1"/>
</dbReference>
<feature type="signal peptide" evidence="3">
    <location>
        <begin position="1"/>
        <end position="23"/>
    </location>
</feature>
<dbReference type="SUPFAM" id="SSF48452">
    <property type="entry name" value="TPR-like"/>
    <property type="match status" value="1"/>
</dbReference>
<feature type="repeat" description="TPR" evidence="1">
    <location>
        <begin position="223"/>
        <end position="256"/>
    </location>
</feature>
<feature type="domain" description="CHAT" evidence="4">
    <location>
        <begin position="599"/>
        <end position="869"/>
    </location>
</feature>
<evidence type="ECO:0000256" key="2">
    <source>
        <dbReference type="SAM" id="Phobius"/>
    </source>
</evidence>
<keyword evidence="2" id="KW-0472">Membrane</keyword>
<evidence type="ECO:0000313" key="5">
    <source>
        <dbReference type="EMBL" id="TXB62654.1"/>
    </source>
</evidence>
<dbReference type="Proteomes" id="UP000321580">
    <property type="component" value="Unassembled WGS sequence"/>
</dbReference>
<evidence type="ECO:0000256" key="3">
    <source>
        <dbReference type="SAM" id="SignalP"/>
    </source>
</evidence>
<accession>A0A5C6RL25</accession>
<reference evidence="5 6" key="1">
    <citation type="submission" date="2019-08" db="EMBL/GenBank/DDBJ databases">
        <title>Genome of Phaeodactylibacter luteus.</title>
        <authorList>
            <person name="Bowman J.P."/>
        </authorList>
    </citation>
    <scope>NUCLEOTIDE SEQUENCE [LARGE SCALE GENOMIC DNA]</scope>
    <source>
        <strain evidence="5 6">KCTC 42180</strain>
    </source>
</reference>
<keyword evidence="1" id="KW-0802">TPR repeat</keyword>
<protein>
    <submittedName>
        <fullName evidence="5">CHAT domain-containing protein</fullName>
    </submittedName>
</protein>
<dbReference type="PANTHER" id="PTHR10098">
    <property type="entry name" value="RAPSYN-RELATED"/>
    <property type="match status" value="1"/>
</dbReference>
<keyword evidence="2" id="KW-1133">Transmembrane helix</keyword>
<evidence type="ECO:0000313" key="6">
    <source>
        <dbReference type="Proteomes" id="UP000321580"/>
    </source>
</evidence>
<dbReference type="SMART" id="SM00028">
    <property type="entry name" value="TPR"/>
    <property type="match status" value="5"/>
</dbReference>